<organism evidence="3 4">
    <name type="scientific">Corynebacterium striatum</name>
    <dbReference type="NCBI Taxonomy" id="43770"/>
    <lineage>
        <taxon>Bacteria</taxon>
        <taxon>Bacillati</taxon>
        <taxon>Actinomycetota</taxon>
        <taxon>Actinomycetes</taxon>
        <taxon>Mycobacteriales</taxon>
        <taxon>Corynebacteriaceae</taxon>
        <taxon>Corynebacterium</taxon>
    </lineage>
</organism>
<evidence type="ECO:0000256" key="1">
    <source>
        <dbReference type="ARBA" id="ARBA00007689"/>
    </source>
</evidence>
<accession>A0A2Z2J389</accession>
<sequence>MRGMKYIAALYEYDPENPAIADSRPAHREFINGLNAEGKILGSGPFPDAKGGALIVLQFTDETATIEDAAATMDNDPFFVSGAVTTRDFREWNPVINSFS</sequence>
<feature type="domain" description="YCII-related" evidence="2">
    <location>
        <begin position="9"/>
        <end position="93"/>
    </location>
</feature>
<protein>
    <recommendedName>
        <fullName evidence="2">YCII-related domain-containing protein</fullName>
    </recommendedName>
</protein>
<dbReference type="Proteomes" id="UP000250197">
    <property type="component" value="Chromosome"/>
</dbReference>
<gene>
    <name evidence="3" type="ORF">CBE89_05865</name>
</gene>
<proteinExistence type="inferred from homology"/>
<dbReference type="InterPro" id="IPR005545">
    <property type="entry name" value="YCII"/>
</dbReference>
<dbReference type="Pfam" id="PF03795">
    <property type="entry name" value="YCII"/>
    <property type="match status" value="1"/>
</dbReference>
<comment type="similarity">
    <text evidence="1">Belongs to the YciI family.</text>
</comment>
<dbReference type="Gene3D" id="3.30.70.1060">
    <property type="entry name" value="Dimeric alpha+beta barrel"/>
    <property type="match status" value="1"/>
</dbReference>
<evidence type="ECO:0000313" key="3">
    <source>
        <dbReference type="EMBL" id="ART21081.1"/>
    </source>
</evidence>
<reference evidence="3 4" key="1">
    <citation type="submission" date="2017-05" db="EMBL/GenBank/DDBJ databases">
        <title>Complete genome sequence of Corynebacterium striatum KC-Na-1 isolated from Neophocaena asiaeorientalis in Korea.</title>
        <authorList>
            <person name="Kim J.H."/>
            <person name="Lee K."/>
        </authorList>
    </citation>
    <scope>NUCLEOTIDE SEQUENCE [LARGE SCALE GENOMIC DNA]</scope>
    <source>
        <strain evidence="3 4">KC-Na-01</strain>
    </source>
</reference>
<dbReference type="SUPFAM" id="SSF54909">
    <property type="entry name" value="Dimeric alpha+beta barrel"/>
    <property type="match status" value="1"/>
</dbReference>
<name>A0A2Z2J389_CORST</name>
<evidence type="ECO:0000313" key="4">
    <source>
        <dbReference type="Proteomes" id="UP000250197"/>
    </source>
</evidence>
<evidence type="ECO:0000259" key="2">
    <source>
        <dbReference type="Pfam" id="PF03795"/>
    </source>
</evidence>
<dbReference type="InterPro" id="IPR011008">
    <property type="entry name" value="Dimeric_a/b-barrel"/>
</dbReference>
<dbReference type="AlphaFoldDB" id="A0A2Z2J389"/>
<dbReference type="KEGG" id="cstr:CBE89_05865"/>
<dbReference type="EMBL" id="CP021252">
    <property type="protein sequence ID" value="ART21081.1"/>
    <property type="molecule type" value="Genomic_DNA"/>
</dbReference>